<reference evidence="3" key="1">
    <citation type="submission" date="2015-04" db="UniProtKB">
        <authorList>
            <consortium name="EnsemblPlants"/>
        </authorList>
    </citation>
    <scope>IDENTIFICATION</scope>
</reference>
<dbReference type="HOGENOM" id="CLU_120305_1_0_1"/>
<feature type="transmembrane region" description="Helical" evidence="2">
    <location>
        <begin position="69"/>
        <end position="86"/>
    </location>
</feature>
<dbReference type="Pfam" id="PF20100">
    <property type="entry name" value="DUF6490"/>
    <property type="match status" value="1"/>
</dbReference>
<feature type="transmembrane region" description="Helical" evidence="2">
    <location>
        <begin position="140"/>
        <end position="161"/>
    </location>
</feature>
<keyword evidence="2" id="KW-1133">Transmembrane helix</keyword>
<evidence type="ECO:0000313" key="3">
    <source>
        <dbReference type="EnsemblPlants" id="OPUNC01G05310.1"/>
    </source>
</evidence>
<keyword evidence="2" id="KW-0472">Membrane</keyword>
<accession>A0A0E0JEZ3</accession>
<dbReference type="EnsemblPlants" id="OPUNC01G05310.1">
    <property type="protein sequence ID" value="OPUNC01G05310.1"/>
    <property type="gene ID" value="OPUNC01G05310"/>
</dbReference>
<reference evidence="3" key="2">
    <citation type="submission" date="2018-05" db="EMBL/GenBank/DDBJ databases">
        <title>OpunRS2 (Oryza punctata Reference Sequence Version 2).</title>
        <authorList>
            <person name="Zhang J."/>
            <person name="Kudrna D."/>
            <person name="Lee S."/>
            <person name="Talag J."/>
            <person name="Welchert J."/>
            <person name="Wing R.A."/>
        </authorList>
    </citation>
    <scope>NUCLEOTIDE SEQUENCE [LARGE SCALE GENOMIC DNA]</scope>
</reference>
<evidence type="ECO:0000313" key="4">
    <source>
        <dbReference type="Proteomes" id="UP000026962"/>
    </source>
</evidence>
<sequence>MDGVYYKAIDNGAGDDDSKQQQQAQAQDDGDGDALRRTARQLLLCIAGFLVAGHVAACTYRAAGDPRDLAFVAAAYTMLGLLLYCVGRFEALAAADGTSPAAAAAAAVARERLKLPVWALSTALTVLFSSRVAPMMPPPLNALVVAMSVVVTVSGFCLLFLSNAGEDDDDEEEEAANSDQDEKV</sequence>
<dbReference type="OMA" id="MDGVYYK"/>
<dbReference type="PANTHER" id="PTHR46610">
    <property type="entry name" value="OS05G0181300 PROTEIN"/>
    <property type="match status" value="1"/>
</dbReference>
<evidence type="ECO:0000256" key="2">
    <source>
        <dbReference type="SAM" id="Phobius"/>
    </source>
</evidence>
<dbReference type="InterPro" id="IPR045501">
    <property type="entry name" value="DUF6490"/>
</dbReference>
<keyword evidence="4" id="KW-1185">Reference proteome</keyword>
<evidence type="ECO:0000256" key="1">
    <source>
        <dbReference type="SAM" id="MobiDB-lite"/>
    </source>
</evidence>
<feature type="transmembrane region" description="Helical" evidence="2">
    <location>
        <begin position="42"/>
        <end position="63"/>
    </location>
</feature>
<protein>
    <submittedName>
        <fullName evidence="3">Uncharacterized protein</fullName>
    </submittedName>
</protein>
<feature type="region of interest" description="Disordered" evidence="1">
    <location>
        <begin position="10"/>
        <end position="31"/>
    </location>
</feature>
<dbReference type="Proteomes" id="UP000026962">
    <property type="component" value="Chromosome 1"/>
</dbReference>
<keyword evidence="2" id="KW-0812">Transmembrane</keyword>
<dbReference type="eggNOG" id="ENOG502R75M">
    <property type="taxonomic scope" value="Eukaryota"/>
</dbReference>
<name>A0A0E0JEZ3_ORYPU</name>
<organism evidence="3">
    <name type="scientific">Oryza punctata</name>
    <name type="common">Red rice</name>
    <dbReference type="NCBI Taxonomy" id="4537"/>
    <lineage>
        <taxon>Eukaryota</taxon>
        <taxon>Viridiplantae</taxon>
        <taxon>Streptophyta</taxon>
        <taxon>Embryophyta</taxon>
        <taxon>Tracheophyta</taxon>
        <taxon>Spermatophyta</taxon>
        <taxon>Magnoliopsida</taxon>
        <taxon>Liliopsida</taxon>
        <taxon>Poales</taxon>
        <taxon>Poaceae</taxon>
        <taxon>BOP clade</taxon>
        <taxon>Oryzoideae</taxon>
        <taxon>Oryzeae</taxon>
        <taxon>Oryzinae</taxon>
        <taxon>Oryza</taxon>
    </lineage>
</organism>
<dbReference type="Gramene" id="OPUNC01G05310.1">
    <property type="protein sequence ID" value="OPUNC01G05310.1"/>
    <property type="gene ID" value="OPUNC01G05310"/>
</dbReference>
<dbReference type="PANTHER" id="PTHR46610:SF20">
    <property type="entry name" value="OS05G0181300 PROTEIN"/>
    <property type="match status" value="1"/>
</dbReference>
<dbReference type="AlphaFoldDB" id="A0A0E0JEZ3"/>
<proteinExistence type="predicted"/>